<name>D5T4M0_LEUKI</name>
<gene>
    <name evidence="2" type="ordered locus">LKI_09760</name>
</gene>
<dbReference type="OrthoDB" id="9796381at2"/>
<dbReference type="STRING" id="762051.LKI_09760"/>
<evidence type="ECO:0000256" key="1">
    <source>
        <dbReference type="SAM" id="Phobius"/>
    </source>
</evidence>
<dbReference type="AlphaFoldDB" id="D5T4M0"/>
<proteinExistence type="predicted"/>
<reference evidence="2 3" key="1">
    <citation type="journal article" date="2010" name="J. Bacteriol.">
        <title>Complete genome sequence analysis of Leuconostoc kimchii IMSNU 11154.</title>
        <authorList>
            <person name="Oh H.M."/>
            <person name="Cho Y.J."/>
            <person name="Kim B.K."/>
            <person name="Roe J.H."/>
            <person name="Kang S.O."/>
            <person name="Nahm B.H."/>
            <person name="Jeong G."/>
            <person name="Han H.U."/>
            <person name="Chun J."/>
        </authorList>
    </citation>
    <scope>NUCLEOTIDE SEQUENCE [LARGE SCALE GENOMIC DNA]</scope>
    <source>
        <strain evidence="3">IMSNU 11154 / KCTC 2386 / IH25</strain>
    </source>
</reference>
<organism evidence="2 3">
    <name type="scientific">Leuconostoc kimchii (strain IMSNU 11154 / KCTC 2386 / IH25)</name>
    <dbReference type="NCBI Taxonomy" id="762051"/>
    <lineage>
        <taxon>Bacteria</taxon>
        <taxon>Bacillati</taxon>
        <taxon>Bacillota</taxon>
        <taxon>Bacilli</taxon>
        <taxon>Lactobacillales</taxon>
        <taxon>Lactobacillaceae</taxon>
        <taxon>Leuconostoc</taxon>
    </lineage>
</organism>
<evidence type="ECO:0000313" key="2">
    <source>
        <dbReference type="EMBL" id="ADG41491.1"/>
    </source>
</evidence>
<dbReference type="EMBL" id="CP001758">
    <property type="protein sequence ID" value="ADG41491.1"/>
    <property type="molecule type" value="Genomic_DNA"/>
</dbReference>
<protein>
    <recommendedName>
        <fullName evidence="4">Phage holin</fullName>
    </recommendedName>
</protein>
<dbReference type="RefSeq" id="WP_013104077.1">
    <property type="nucleotide sequence ID" value="NC_014136.1"/>
</dbReference>
<accession>D5T4M0</accession>
<dbReference type="Pfam" id="PF09682">
    <property type="entry name" value="Phage_holin_6_1"/>
    <property type="match status" value="1"/>
</dbReference>
<dbReference type="Proteomes" id="UP000002362">
    <property type="component" value="Chromosome"/>
</dbReference>
<dbReference type="PATRIC" id="fig|762051.18.peg.1962"/>
<dbReference type="HOGENOM" id="CLU_2142828_0_0_9"/>
<evidence type="ECO:0008006" key="4">
    <source>
        <dbReference type="Google" id="ProtNLM"/>
    </source>
</evidence>
<keyword evidence="1" id="KW-0812">Transmembrane</keyword>
<keyword evidence="1" id="KW-0472">Membrane</keyword>
<evidence type="ECO:0000313" key="3">
    <source>
        <dbReference type="Proteomes" id="UP000002362"/>
    </source>
</evidence>
<dbReference type="InterPro" id="IPR010026">
    <property type="entry name" value="Phage_holin_LL-H"/>
</dbReference>
<keyword evidence="1" id="KW-1133">Transmembrane helix</keyword>
<feature type="transmembrane region" description="Helical" evidence="1">
    <location>
        <begin position="6"/>
        <end position="30"/>
    </location>
</feature>
<sequence length="112" mass="12590">MSKTDLIGILIALWTSGIVTAVVHAGIKLINANTKNKRLLAFTKWAEQAVAFAENNADTPAEKKREATAFLYDRLIKNKVPFNFSDDQVDAEIEKAVAKLHDWHPEVKEEEK</sequence>
<dbReference type="KEGG" id="lki:LKI_09760"/>
<dbReference type="eggNOG" id="ENOG50308JB">
    <property type="taxonomic scope" value="Bacteria"/>
</dbReference>